<reference key="2">
    <citation type="submission" date="2011-04" db="EMBL/GenBank/DDBJ databases">
        <title>Complete sequence of chromosome of Haliscomenobacter hydrossis DSM 1100.</title>
        <authorList>
            <consortium name="US DOE Joint Genome Institute (JGI-PGF)"/>
            <person name="Lucas S."/>
            <person name="Han J."/>
            <person name="Lapidus A."/>
            <person name="Bruce D."/>
            <person name="Goodwin L."/>
            <person name="Pitluck S."/>
            <person name="Peters L."/>
            <person name="Kyrpides N."/>
            <person name="Mavromatis K."/>
            <person name="Ivanova N."/>
            <person name="Ovchinnikova G."/>
            <person name="Pagani I."/>
            <person name="Daligault H."/>
            <person name="Detter J.C."/>
            <person name="Han C."/>
            <person name="Land M."/>
            <person name="Hauser L."/>
            <person name="Markowitz V."/>
            <person name="Cheng J.-F."/>
            <person name="Hugenholtz P."/>
            <person name="Woyke T."/>
            <person name="Wu D."/>
            <person name="Verbarg S."/>
            <person name="Frueling A."/>
            <person name="Brambilla E."/>
            <person name="Klenk H.-P."/>
            <person name="Eisen J.A."/>
        </authorList>
    </citation>
    <scope>NUCLEOTIDE SEQUENCE</scope>
    <source>
        <strain>DSM 1100</strain>
    </source>
</reference>
<dbReference type="OrthoDB" id="5700441at2"/>
<dbReference type="AlphaFoldDB" id="F4KQH7"/>
<dbReference type="KEGG" id="hhy:Halhy_2081"/>
<evidence type="ECO:0008006" key="3">
    <source>
        <dbReference type="Google" id="ProtNLM"/>
    </source>
</evidence>
<proteinExistence type="predicted"/>
<keyword evidence="2" id="KW-1185">Reference proteome</keyword>
<dbReference type="InterPro" id="IPR025324">
    <property type="entry name" value="DUF4230"/>
</dbReference>
<name>F4KQH7_HALH1</name>
<dbReference type="HOGENOM" id="CLU_100162_0_0_10"/>
<evidence type="ECO:0000313" key="2">
    <source>
        <dbReference type="Proteomes" id="UP000008461"/>
    </source>
</evidence>
<dbReference type="RefSeq" id="WP_013764519.1">
    <property type="nucleotide sequence ID" value="NC_015510.1"/>
</dbReference>
<dbReference type="eggNOG" id="ENOG502Z9DG">
    <property type="taxonomic scope" value="Bacteria"/>
</dbReference>
<gene>
    <name evidence="1" type="ordered locus">Halhy_2081</name>
</gene>
<dbReference type="EMBL" id="CP002691">
    <property type="protein sequence ID" value="AEE49966.1"/>
    <property type="molecule type" value="Genomic_DNA"/>
</dbReference>
<dbReference type="Pfam" id="PF14014">
    <property type="entry name" value="DUF4230"/>
    <property type="match status" value="1"/>
</dbReference>
<accession>F4KQH7</accession>
<evidence type="ECO:0000313" key="1">
    <source>
        <dbReference type="EMBL" id="AEE49966.1"/>
    </source>
</evidence>
<dbReference type="STRING" id="760192.Halhy_2081"/>
<organism evidence="1 2">
    <name type="scientific">Haliscomenobacter hydrossis (strain ATCC 27775 / DSM 1100 / LMG 10767 / O)</name>
    <dbReference type="NCBI Taxonomy" id="760192"/>
    <lineage>
        <taxon>Bacteria</taxon>
        <taxon>Pseudomonadati</taxon>
        <taxon>Bacteroidota</taxon>
        <taxon>Saprospiria</taxon>
        <taxon>Saprospirales</taxon>
        <taxon>Haliscomenobacteraceae</taxon>
        <taxon>Haliscomenobacter</taxon>
    </lineage>
</organism>
<dbReference type="Proteomes" id="UP000008461">
    <property type="component" value="Chromosome"/>
</dbReference>
<reference evidence="1 2" key="1">
    <citation type="journal article" date="2011" name="Stand. Genomic Sci.">
        <title>Complete genome sequence of Haliscomenobacter hydrossis type strain (O).</title>
        <authorList>
            <consortium name="US DOE Joint Genome Institute (JGI-PGF)"/>
            <person name="Daligault H."/>
            <person name="Lapidus A."/>
            <person name="Zeytun A."/>
            <person name="Nolan M."/>
            <person name="Lucas S."/>
            <person name="Del Rio T.G."/>
            <person name="Tice H."/>
            <person name="Cheng J.F."/>
            <person name="Tapia R."/>
            <person name="Han C."/>
            <person name="Goodwin L."/>
            <person name="Pitluck S."/>
            <person name="Liolios K."/>
            <person name="Pagani I."/>
            <person name="Ivanova N."/>
            <person name="Huntemann M."/>
            <person name="Mavromatis K."/>
            <person name="Mikhailova N."/>
            <person name="Pati A."/>
            <person name="Chen A."/>
            <person name="Palaniappan K."/>
            <person name="Land M."/>
            <person name="Hauser L."/>
            <person name="Brambilla E.M."/>
            <person name="Rohde M."/>
            <person name="Verbarg S."/>
            <person name="Goker M."/>
            <person name="Bristow J."/>
            <person name="Eisen J.A."/>
            <person name="Markowitz V."/>
            <person name="Hugenholtz P."/>
            <person name="Kyrpides N.C."/>
            <person name="Klenk H.P."/>
            <person name="Woyke T."/>
        </authorList>
    </citation>
    <scope>NUCLEOTIDE SEQUENCE [LARGE SCALE GENOMIC DNA]</scope>
    <source>
        <strain evidence="2">ATCC 27775 / DSM 1100 / LMG 10767 / O</strain>
    </source>
</reference>
<protein>
    <recommendedName>
        <fullName evidence="3">DUF4230 domain-containing protein</fullName>
    </recommendedName>
</protein>
<sequence>MRRLLLVLGFIAVFIGGFWIARSVFMPRERVVTQAEASVLLEKMKTVAKLVTVEGYFSELYNHKDYWQYDWWIFRKKALLRIKAKVSVGFDLEGLDIKADTATKTITIKNIPKEPEIISIDHNIDYYDISEGSFNTFTPEDYNKINKKARDLIEQKAKESDLIKQAREQGIEIIDLIKFIGESSGWIVQMDSVATKLD</sequence>